<dbReference type="InterPro" id="IPR000182">
    <property type="entry name" value="GNAT_dom"/>
</dbReference>
<gene>
    <name evidence="2" type="ORF">FA727_17815</name>
</gene>
<sequence length="148" mass="17225">MLQSNDLGEVVNIDSEVIGNDSRRDYIKKAIDEARCIGIKQENEFMGYLIFDTHFFDCSFISLLIVKPTERRKGYATSLIQHFISVAPTTKIFSSTNQSNRQMHEVFKKNGFIQSGYVDNLDEGDPEIIYFRNKKGESYYELLYNKRK</sequence>
<dbReference type="PROSITE" id="PS51186">
    <property type="entry name" value="GNAT"/>
    <property type="match status" value="1"/>
</dbReference>
<dbReference type="Proteomes" id="UP000307756">
    <property type="component" value="Unassembled WGS sequence"/>
</dbReference>
<comment type="caution">
    <text evidence="2">The sequence shown here is derived from an EMBL/GenBank/DDBJ whole genome shotgun (WGS) entry which is preliminary data.</text>
</comment>
<dbReference type="EMBL" id="SWBM01000005">
    <property type="protein sequence ID" value="TKC15513.1"/>
    <property type="molecule type" value="Genomic_DNA"/>
</dbReference>
<feature type="domain" description="N-acetyltransferase" evidence="1">
    <location>
        <begin position="1"/>
        <end position="135"/>
    </location>
</feature>
<dbReference type="Pfam" id="PF00583">
    <property type="entry name" value="Acetyltransf_1"/>
    <property type="match status" value="1"/>
</dbReference>
<dbReference type="InterPro" id="IPR016181">
    <property type="entry name" value="Acyl_CoA_acyltransferase"/>
</dbReference>
<dbReference type="OrthoDB" id="5638018at2"/>
<keyword evidence="2" id="KW-0808">Transferase</keyword>
<dbReference type="GO" id="GO:0016747">
    <property type="term" value="F:acyltransferase activity, transferring groups other than amino-acyl groups"/>
    <property type="evidence" value="ECO:0007669"/>
    <property type="project" value="InterPro"/>
</dbReference>
<dbReference type="Gene3D" id="3.40.630.30">
    <property type="match status" value="1"/>
</dbReference>
<name>A0A4U1D1F8_9BACI</name>
<accession>A0A4U1D1F8</accession>
<organism evidence="2 3">
    <name type="scientific">Robertmurraya kyonggiensis</name>
    <dbReference type="NCBI Taxonomy" id="1037680"/>
    <lineage>
        <taxon>Bacteria</taxon>
        <taxon>Bacillati</taxon>
        <taxon>Bacillota</taxon>
        <taxon>Bacilli</taxon>
        <taxon>Bacillales</taxon>
        <taxon>Bacillaceae</taxon>
        <taxon>Robertmurraya</taxon>
    </lineage>
</organism>
<dbReference type="SUPFAM" id="SSF55729">
    <property type="entry name" value="Acyl-CoA N-acyltransferases (Nat)"/>
    <property type="match status" value="1"/>
</dbReference>
<evidence type="ECO:0000313" key="2">
    <source>
        <dbReference type="EMBL" id="TKC15513.1"/>
    </source>
</evidence>
<dbReference type="CDD" id="cd04301">
    <property type="entry name" value="NAT_SF"/>
    <property type="match status" value="1"/>
</dbReference>
<protein>
    <submittedName>
        <fullName evidence="2">GNAT family N-acetyltransferase</fullName>
    </submittedName>
</protein>
<keyword evidence="3" id="KW-1185">Reference proteome</keyword>
<evidence type="ECO:0000313" key="3">
    <source>
        <dbReference type="Proteomes" id="UP000307756"/>
    </source>
</evidence>
<evidence type="ECO:0000259" key="1">
    <source>
        <dbReference type="PROSITE" id="PS51186"/>
    </source>
</evidence>
<proteinExistence type="predicted"/>
<reference evidence="2 3" key="1">
    <citation type="journal article" date="2011" name="J. Microbiol.">
        <title>Bacillus kyonggiensis sp. nov., isolated from soil of a lettuce field.</title>
        <authorList>
            <person name="Dong K."/>
            <person name="Lee S."/>
        </authorList>
    </citation>
    <scope>NUCLEOTIDE SEQUENCE [LARGE SCALE GENOMIC DNA]</scope>
    <source>
        <strain evidence="2 3">NB22</strain>
    </source>
</reference>
<dbReference type="AlphaFoldDB" id="A0A4U1D1F8"/>